<dbReference type="Gene3D" id="1.20.910.10">
    <property type="entry name" value="Heme oxygenase-like"/>
    <property type="match status" value="1"/>
</dbReference>
<dbReference type="InterPro" id="IPR016084">
    <property type="entry name" value="Haem_Oase-like_multi-hlx"/>
</dbReference>
<dbReference type="STRING" id="563176.SAMN04488090_1779"/>
<dbReference type="Pfam" id="PF01126">
    <property type="entry name" value="Heme_oxygenase"/>
    <property type="match status" value="1"/>
</dbReference>
<dbReference type="GO" id="GO:0004392">
    <property type="term" value="F:heme oxygenase (decyclizing) activity"/>
    <property type="evidence" value="ECO:0007669"/>
    <property type="project" value="InterPro"/>
</dbReference>
<sequence>MNDLLTRLREETRPQHEAAEALFYTEDLRSGTLSVAQYLHLMQTHLVFHRALENALADVAGYPLEERLKTAWLLADLDAAGEAPSEEIPEELNTWSDTALLGAAYVAEGSMLGGQVIRKWLSAHPELGELAGNSRFYEGYGSETGSLWKQFRTYLSDRGTGVEDEIVDGAQKAFGVYMEVFRRSTAVA</sequence>
<dbReference type="RefSeq" id="WP_093200605.1">
    <property type="nucleotide sequence ID" value="NZ_FNGS01000003.1"/>
</dbReference>
<dbReference type="SUPFAM" id="SSF48613">
    <property type="entry name" value="Heme oxygenase-like"/>
    <property type="match status" value="1"/>
</dbReference>
<gene>
    <name evidence="1" type="ORF">SAMN04488090_1779</name>
</gene>
<name>A0A1G9MXH5_9BACT</name>
<dbReference type="OrthoDB" id="114943at2"/>
<proteinExistence type="predicted"/>
<dbReference type="InterPro" id="IPR016053">
    <property type="entry name" value="Haem_Oase-like"/>
</dbReference>
<dbReference type="EMBL" id="FNGS01000003">
    <property type="protein sequence ID" value="SDL78813.1"/>
    <property type="molecule type" value="Genomic_DNA"/>
</dbReference>
<reference evidence="1 2" key="1">
    <citation type="submission" date="2016-10" db="EMBL/GenBank/DDBJ databases">
        <authorList>
            <person name="de Groot N.N."/>
        </authorList>
    </citation>
    <scope>NUCLEOTIDE SEQUENCE [LARGE SCALE GENOMIC DNA]</scope>
    <source>
        <strain evidence="1 2">DSM 21668</strain>
    </source>
</reference>
<keyword evidence="2" id="KW-1185">Reference proteome</keyword>
<evidence type="ECO:0000313" key="2">
    <source>
        <dbReference type="Proteomes" id="UP000198901"/>
    </source>
</evidence>
<dbReference type="GO" id="GO:0006788">
    <property type="term" value="P:heme oxidation"/>
    <property type="evidence" value="ECO:0007669"/>
    <property type="project" value="InterPro"/>
</dbReference>
<protein>
    <submittedName>
        <fullName evidence="1">Heme oxygenase</fullName>
    </submittedName>
</protein>
<dbReference type="AlphaFoldDB" id="A0A1G9MXH5"/>
<organism evidence="1 2">
    <name type="scientific">Siphonobacter aquaeclarae</name>
    <dbReference type="NCBI Taxonomy" id="563176"/>
    <lineage>
        <taxon>Bacteria</taxon>
        <taxon>Pseudomonadati</taxon>
        <taxon>Bacteroidota</taxon>
        <taxon>Cytophagia</taxon>
        <taxon>Cytophagales</taxon>
        <taxon>Cytophagaceae</taxon>
        <taxon>Siphonobacter</taxon>
    </lineage>
</organism>
<dbReference type="CDD" id="cd19166">
    <property type="entry name" value="HemeO-bac"/>
    <property type="match status" value="1"/>
</dbReference>
<dbReference type="Proteomes" id="UP000198901">
    <property type="component" value="Unassembled WGS sequence"/>
</dbReference>
<accession>A0A1G9MXH5</accession>
<evidence type="ECO:0000313" key="1">
    <source>
        <dbReference type="EMBL" id="SDL78813.1"/>
    </source>
</evidence>